<evidence type="ECO:0000256" key="1">
    <source>
        <dbReference type="SAM" id="MobiDB-lite"/>
    </source>
</evidence>
<organism evidence="2 3">
    <name type="scientific">Kitasatospora paracochleata</name>
    <dbReference type="NCBI Taxonomy" id="58354"/>
    <lineage>
        <taxon>Bacteria</taxon>
        <taxon>Bacillati</taxon>
        <taxon>Actinomycetota</taxon>
        <taxon>Actinomycetes</taxon>
        <taxon>Kitasatosporales</taxon>
        <taxon>Streptomycetaceae</taxon>
        <taxon>Kitasatospora</taxon>
    </lineage>
</organism>
<protein>
    <submittedName>
        <fullName evidence="2">Uncharacterized protein</fullName>
    </submittedName>
</protein>
<feature type="region of interest" description="Disordered" evidence="1">
    <location>
        <begin position="1"/>
        <end position="20"/>
    </location>
</feature>
<gene>
    <name evidence="2" type="ORF">FHR36_001976</name>
</gene>
<accession>A0ABT1IUP4</accession>
<dbReference type="EMBL" id="JAMZDX010000002">
    <property type="protein sequence ID" value="MCP2308852.1"/>
    <property type="molecule type" value="Genomic_DNA"/>
</dbReference>
<sequence>MSSRAGDPLGRPPAARARVETGEIGADRKAMLNKYARAFFTRVLTPFAALLLRWGVSPDAVTLIGTAGSVAVSAGVLPPG</sequence>
<keyword evidence="3" id="KW-1185">Reference proteome</keyword>
<reference evidence="2 3" key="1">
    <citation type="submission" date="2022-06" db="EMBL/GenBank/DDBJ databases">
        <title>Sequencing the genomes of 1000 actinobacteria strains.</title>
        <authorList>
            <person name="Klenk H.-P."/>
        </authorList>
    </citation>
    <scope>NUCLEOTIDE SEQUENCE [LARGE SCALE GENOMIC DNA]</scope>
    <source>
        <strain evidence="2 3">DSM 41656</strain>
    </source>
</reference>
<name>A0ABT1IUP4_9ACTN</name>
<dbReference type="Proteomes" id="UP001206483">
    <property type="component" value="Unassembled WGS sequence"/>
</dbReference>
<proteinExistence type="predicted"/>
<comment type="caution">
    <text evidence="2">The sequence shown here is derived from an EMBL/GenBank/DDBJ whole genome shotgun (WGS) entry which is preliminary data.</text>
</comment>
<evidence type="ECO:0000313" key="3">
    <source>
        <dbReference type="Proteomes" id="UP001206483"/>
    </source>
</evidence>
<evidence type="ECO:0000313" key="2">
    <source>
        <dbReference type="EMBL" id="MCP2308852.1"/>
    </source>
</evidence>